<dbReference type="EMBL" id="JBGBPQ010000008">
    <property type="protein sequence ID" value="KAL1521139.1"/>
    <property type="molecule type" value="Genomic_DNA"/>
</dbReference>
<dbReference type="GO" id="GO:0005654">
    <property type="term" value="C:nucleoplasm"/>
    <property type="evidence" value="ECO:0007669"/>
    <property type="project" value="UniProtKB-SubCell"/>
</dbReference>
<dbReference type="GO" id="GO:0070545">
    <property type="term" value="C:PeBoW complex"/>
    <property type="evidence" value="ECO:0007669"/>
    <property type="project" value="TreeGrafter"/>
</dbReference>
<dbReference type="HAMAP" id="MF_03028">
    <property type="entry name" value="Pescadillo"/>
    <property type="match status" value="1"/>
</dbReference>
<feature type="region of interest" description="Disordered" evidence="5">
    <location>
        <begin position="620"/>
        <end position="645"/>
    </location>
</feature>
<feature type="compositionally biased region" description="Acidic residues" evidence="5">
    <location>
        <begin position="504"/>
        <end position="543"/>
    </location>
</feature>
<feature type="region of interest" description="Disordered" evidence="5">
    <location>
        <begin position="492"/>
        <end position="582"/>
    </location>
</feature>
<keyword evidence="3 4" id="KW-0539">Nucleus</keyword>
<feature type="region of interest" description="Disordered" evidence="5">
    <location>
        <begin position="329"/>
        <end position="358"/>
    </location>
</feature>
<proteinExistence type="inferred from homology"/>
<dbReference type="CDD" id="cd17709">
    <property type="entry name" value="BRCT_pescadillo_like"/>
    <property type="match status" value="1"/>
</dbReference>
<dbReference type="GO" id="GO:0000463">
    <property type="term" value="P:maturation of LSU-rRNA from tricistronic rRNA transcript (SSU-rRNA, 5.8S rRNA, LSU-rRNA)"/>
    <property type="evidence" value="ECO:0007669"/>
    <property type="project" value="UniProtKB-UniRule"/>
</dbReference>
<dbReference type="PROSITE" id="PS50172">
    <property type="entry name" value="BRCT"/>
    <property type="match status" value="1"/>
</dbReference>
<dbReference type="InterPro" id="IPR010613">
    <property type="entry name" value="PES"/>
</dbReference>
<comment type="caution">
    <text evidence="7">The sequence shown here is derived from an EMBL/GenBank/DDBJ whole genome shotgun (WGS) entry which is preliminary data.</text>
</comment>
<dbReference type="SUPFAM" id="SSF48371">
    <property type="entry name" value="ARM repeat"/>
    <property type="match status" value="1"/>
</dbReference>
<dbReference type="GO" id="GO:0003723">
    <property type="term" value="F:RNA binding"/>
    <property type="evidence" value="ECO:0007669"/>
    <property type="project" value="TreeGrafter"/>
</dbReference>
<comment type="subcellular location">
    <subcellularLocation>
        <location evidence="4">Nucleus</location>
        <location evidence="4">Nucleolus</location>
    </subcellularLocation>
    <subcellularLocation>
        <location evidence="4">Nucleus</location>
        <location evidence="4">Nucleoplasm</location>
    </subcellularLocation>
</comment>
<dbReference type="InterPro" id="IPR001357">
    <property type="entry name" value="BRCT_dom"/>
</dbReference>
<gene>
    <name evidence="7" type="ORF">AB1Y20_022693</name>
</gene>
<sequence>MGKNATHREKKDAKRAIKDKKKFKNKNSIGKAKKKTGSAGRYITRTQAVNRLQVTLKDFRRLCILKGIYPREPKKKFKGSNTTYYFAKDILFLSHEPLLQKFREQKAFLKKIRRACGRHEKKLAKRLDARRPVYKLDSLIRERYPTFSDALQDLDDALCLTFLFASLASSKFVPGSRIQNCKRLQREFHSYVARTRSLRKVFISIKGIYYQAEVGGCTLTWVEPHAFAQQPTMSVDYRVMLSFLELYEALLTFVNFKLYHELGLAYPPEIDSARDASGAFLSAMLLKEAEPLAAPSLALPAPRPMAAARLSEAEAASLKRKIEQIDAAAEGGQAEEAAEEAREAEGEEAAATAEEAAMLDEAQSPEVAALRSLFAKCVIFCGRETPVASLELLVLACGGRVGWEGEVSPFGAEDPTITHQVMDRPQIPGTPVASREYVQPQWVFDCINARSLLPPQRYKPGVKCPAHLSPFQDGAEGYVPLERVRQAMMEAAGGGGAEGQVQEGENDDAEEDDEDEDGEEDEEDEEDEENEDEEDDEGEDVEDAREYAKELKAELAGKAYSARKTKPAAQAATKASPAKEEKELAMMMMPRKKRRLYDMMQHGIKKKESAADVLRKKRERIEEEVSKAKGQWRAGKKPPKKPKKA</sequence>
<dbReference type="Gene3D" id="3.40.50.10190">
    <property type="entry name" value="BRCT domain"/>
    <property type="match status" value="1"/>
</dbReference>
<dbReference type="GO" id="GO:0000466">
    <property type="term" value="P:maturation of 5.8S rRNA from tricistronic rRNA transcript (SSU-rRNA, 5.8S rRNA, LSU-rRNA)"/>
    <property type="evidence" value="ECO:0007669"/>
    <property type="project" value="UniProtKB-UniRule"/>
</dbReference>
<keyword evidence="2 4" id="KW-0698">rRNA processing</keyword>
<protein>
    <recommendedName>
        <fullName evidence="4">Pescadillo homolog</fullName>
    </recommendedName>
</protein>
<reference evidence="7 8" key="1">
    <citation type="journal article" date="2024" name="Science">
        <title>Giant polyketide synthase enzymes in the biosynthesis of giant marine polyether toxins.</title>
        <authorList>
            <person name="Fallon T.R."/>
            <person name="Shende V.V."/>
            <person name="Wierzbicki I.H."/>
            <person name="Pendleton A.L."/>
            <person name="Watervoot N.F."/>
            <person name="Auber R.P."/>
            <person name="Gonzalez D.J."/>
            <person name="Wisecaver J.H."/>
            <person name="Moore B.S."/>
        </authorList>
    </citation>
    <scope>NUCLEOTIDE SEQUENCE [LARGE SCALE GENOMIC DNA]</scope>
    <source>
        <strain evidence="7 8">12B1</strain>
    </source>
</reference>
<feature type="region of interest" description="Disordered" evidence="5">
    <location>
        <begin position="1"/>
        <end position="37"/>
    </location>
</feature>
<dbReference type="PANTHER" id="PTHR12221">
    <property type="entry name" value="PESCADILLO - RELATED"/>
    <property type="match status" value="1"/>
</dbReference>
<dbReference type="GO" id="GO:0043021">
    <property type="term" value="F:ribonucleoprotein complex binding"/>
    <property type="evidence" value="ECO:0007669"/>
    <property type="project" value="UniProtKB-UniRule"/>
</dbReference>
<evidence type="ECO:0000256" key="4">
    <source>
        <dbReference type="HAMAP-Rule" id="MF_03028"/>
    </source>
</evidence>
<dbReference type="InterPro" id="IPR016024">
    <property type="entry name" value="ARM-type_fold"/>
</dbReference>
<keyword evidence="8" id="KW-1185">Reference proteome</keyword>
<feature type="compositionally biased region" description="Low complexity" evidence="5">
    <location>
        <begin position="567"/>
        <end position="576"/>
    </location>
</feature>
<dbReference type="AlphaFoldDB" id="A0AB34JKC3"/>
<evidence type="ECO:0000259" key="6">
    <source>
        <dbReference type="PROSITE" id="PS50172"/>
    </source>
</evidence>
<dbReference type="SUPFAM" id="SSF52113">
    <property type="entry name" value="BRCT domain"/>
    <property type="match status" value="1"/>
</dbReference>
<accession>A0AB34JKC3</accession>
<evidence type="ECO:0000256" key="5">
    <source>
        <dbReference type="SAM" id="MobiDB-lite"/>
    </source>
</evidence>
<dbReference type="PANTHER" id="PTHR12221:SF6">
    <property type="entry name" value="PESCADILLO HOMOLOG"/>
    <property type="match status" value="1"/>
</dbReference>
<evidence type="ECO:0000313" key="8">
    <source>
        <dbReference type="Proteomes" id="UP001515480"/>
    </source>
</evidence>
<dbReference type="InterPro" id="IPR036420">
    <property type="entry name" value="BRCT_dom_sf"/>
</dbReference>
<dbReference type="Pfam" id="PF06732">
    <property type="entry name" value="Pescadillo_N"/>
    <property type="match status" value="1"/>
</dbReference>
<feature type="compositionally biased region" description="Basic and acidic residues" evidence="5">
    <location>
        <begin position="1"/>
        <end position="16"/>
    </location>
</feature>
<evidence type="ECO:0000256" key="2">
    <source>
        <dbReference type="ARBA" id="ARBA00022552"/>
    </source>
</evidence>
<keyword evidence="1 4" id="KW-0690">Ribosome biogenesis</keyword>
<evidence type="ECO:0000313" key="7">
    <source>
        <dbReference type="EMBL" id="KAL1521139.1"/>
    </source>
</evidence>
<feature type="compositionally biased region" description="Basic and acidic residues" evidence="5">
    <location>
        <begin position="544"/>
        <end position="555"/>
    </location>
</feature>
<dbReference type="Proteomes" id="UP001515480">
    <property type="component" value="Unassembled WGS sequence"/>
</dbReference>
<feature type="compositionally biased region" description="Basic residues" evidence="5">
    <location>
        <begin position="17"/>
        <end position="36"/>
    </location>
</feature>
<name>A0AB34JKC3_PRYPA</name>
<feature type="domain" description="BRCT" evidence="6">
    <location>
        <begin position="369"/>
        <end position="460"/>
    </location>
</feature>
<comment type="similarity">
    <text evidence="4">Belongs to the pescadillo family.</text>
</comment>
<organism evidence="7 8">
    <name type="scientific">Prymnesium parvum</name>
    <name type="common">Toxic golden alga</name>
    <dbReference type="NCBI Taxonomy" id="97485"/>
    <lineage>
        <taxon>Eukaryota</taxon>
        <taxon>Haptista</taxon>
        <taxon>Haptophyta</taxon>
        <taxon>Prymnesiophyceae</taxon>
        <taxon>Prymnesiales</taxon>
        <taxon>Prymnesiaceae</taxon>
        <taxon>Prymnesium</taxon>
    </lineage>
</organism>
<comment type="function">
    <text evidence="4">Required for maturation of ribosomal RNAs and formation of the large ribosomal subunit.</text>
</comment>
<evidence type="ECO:0000256" key="3">
    <source>
        <dbReference type="ARBA" id="ARBA00023242"/>
    </source>
</evidence>
<evidence type="ECO:0000256" key="1">
    <source>
        <dbReference type="ARBA" id="ARBA00022517"/>
    </source>
</evidence>
<dbReference type="GO" id="GO:0030687">
    <property type="term" value="C:preribosome, large subunit precursor"/>
    <property type="evidence" value="ECO:0007669"/>
    <property type="project" value="UniProtKB-UniRule"/>
</dbReference>
<feature type="compositionally biased region" description="Basic residues" evidence="5">
    <location>
        <begin position="634"/>
        <end position="645"/>
    </location>
</feature>